<gene>
    <name evidence="6" type="ORF">S01H4_00360</name>
</gene>
<dbReference type="NCBIfam" id="TIGR02532">
    <property type="entry name" value="IV_pilin_GFxxxE"/>
    <property type="match status" value="1"/>
</dbReference>
<dbReference type="EMBL" id="BART01000046">
    <property type="protein sequence ID" value="GAG62500.1"/>
    <property type="molecule type" value="Genomic_DNA"/>
</dbReference>
<dbReference type="InterPro" id="IPR012902">
    <property type="entry name" value="N_methyl_site"/>
</dbReference>
<dbReference type="GO" id="GO:0016798">
    <property type="term" value="F:hydrolase activity, acting on glycosyl bonds"/>
    <property type="evidence" value="ECO:0007669"/>
    <property type="project" value="UniProtKB-KW"/>
</dbReference>
<evidence type="ECO:0000256" key="4">
    <source>
        <dbReference type="SAM" id="Phobius"/>
    </source>
</evidence>
<dbReference type="InterPro" id="IPR040605">
    <property type="entry name" value="Glyco_hydro2_dom5"/>
</dbReference>
<keyword evidence="4" id="KW-0812">Transmembrane</keyword>
<dbReference type="InterPro" id="IPR008964">
    <property type="entry name" value="Invasin/intimin_cell_adhesion"/>
</dbReference>
<sequence>MLIIKKRNIQKGFSLIELMIAAVILAIALLGIFHAYSVGFMGMADARERTVATNYAREAMEDIKNMDFELITNENLSTAEIIDGKFNKVVTVVDEHDNLKKITTLFYWNNRNGKTINVETTMYINETQFNPGEAAKIILYANPYYTVIPSAGTTNLIAVIKDINGNTKIDWSGGDIHFSILGNGYSDFPKNGVGSYLGYLGDSSGTNNISITPTNGVAETTFTASLIDEVAQEGNVIIEASVELPDVSTVSDTVTITVTLDVVRIELTANPTSIDADGVSISTITAALKNSGDVTVTNATNNITFNISGEGNFVDSEGAALPNTTTITPSNGVSTIFVKSINDTPGVATVTASSAGLLSDTIDIITTGGPHSISVSVNPDSIYMDGTAEVIVIIRDIKGVAVDFTGTINLNVVTETSNGDGNFNPVSVIFDGTTSAETAIFTPTAIGNATIRASDAFEVLTEGDANITISDVLVADHITVSAIPQNIEVGGTETSNITAKVKTEDNIIVSTYVEPITFETTLGNFSNGIGSITLTIDNLDYENGIANVELFPPDTVGEATITVSSGGLTSGSVEVGFYSSAHHIELIASPQKMLVNGDTCTITATIVDESGTQIFNYNEDITFTILEGWPSNAKFTLTNTSSLTQTVINGAASVELTSQSKAGTVKFEASSFNGTEYIFGYLNIPVGITLELATPPNITYNSGTYQVSFDIDVQGAELNLEEMQVSWDIVDPQKTLTSVTIEGVEVYSNSASNGTIIDINDTILSTSTSTINLYFDTDITEILPLEITVIFNPNSGDYQVLVLVPIP</sequence>
<keyword evidence="4" id="KW-0472">Membrane</keyword>
<dbReference type="Pfam" id="PF18565">
    <property type="entry name" value="Glyco_hydro2_C5"/>
    <property type="match status" value="1"/>
</dbReference>
<keyword evidence="2" id="KW-0378">Hydrolase</keyword>
<dbReference type="Pfam" id="PF07963">
    <property type="entry name" value="N_methyl"/>
    <property type="match status" value="1"/>
</dbReference>
<evidence type="ECO:0000256" key="1">
    <source>
        <dbReference type="ARBA" id="ARBA00007401"/>
    </source>
</evidence>
<evidence type="ECO:0000313" key="6">
    <source>
        <dbReference type="EMBL" id="GAG62500.1"/>
    </source>
</evidence>
<dbReference type="SUPFAM" id="SSF49373">
    <property type="entry name" value="Invasin/intimin cell-adhesion fragments"/>
    <property type="match status" value="2"/>
</dbReference>
<dbReference type="PROSITE" id="PS00409">
    <property type="entry name" value="PROKAR_NTER_METHYL"/>
    <property type="match status" value="1"/>
</dbReference>
<reference evidence="6" key="1">
    <citation type="journal article" date="2014" name="Front. Microbiol.">
        <title>High frequency of phylogenetically diverse reductive dehalogenase-homologous genes in deep subseafloor sedimentary metagenomes.</title>
        <authorList>
            <person name="Kawai M."/>
            <person name="Futagami T."/>
            <person name="Toyoda A."/>
            <person name="Takaki Y."/>
            <person name="Nishi S."/>
            <person name="Hori S."/>
            <person name="Arai W."/>
            <person name="Tsubouchi T."/>
            <person name="Morono Y."/>
            <person name="Uchiyama I."/>
            <person name="Ito T."/>
            <person name="Fujiyama A."/>
            <person name="Inagaki F."/>
            <person name="Takami H."/>
        </authorList>
    </citation>
    <scope>NUCLEOTIDE SEQUENCE</scope>
    <source>
        <strain evidence="6">Expedition CK06-06</strain>
    </source>
</reference>
<feature type="domain" description="Glycoside hydrolase family 2" evidence="5">
    <location>
        <begin position="265"/>
        <end position="362"/>
    </location>
</feature>
<evidence type="ECO:0000256" key="3">
    <source>
        <dbReference type="ARBA" id="ARBA00023295"/>
    </source>
</evidence>
<comment type="similarity">
    <text evidence="1">Belongs to the glycosyl hydrolase 2 family.</text>
</comment>
<organism evidence="6">
    <name type="scientific">marine sediment metagenome</name>
    <dbReference type="NCBI Taxonomy" id="412755"/>
    <lineage>
        <taxon>unclassified sequences</taxon>
        <taxon>metagenomes</taxon>
        <taxon>ecological metagenomes</taxon>
    </lineage>
</organism>
<dbReference type="Gene3D" id="2.60.40.10">
    <property type="entry name" value="Immunoglobulins"/>
    <property type="match status" value="3"/>
</dbReference>
<evidence type="ECO:0000259" key="5">
    <source>
        <dbReference type="Pfam" id="PF18565"/>
    </source>
</evidence>
<accession>X0Z0M9</accession>
<keyword evidence="3" id="KW-0326">Glycosidase</keyword>
<comment type="caution">
    <text evidence="6">The sequence shown here is derived from an EMBL/GenBank/DDBJ whole genome shotgun (WGS) entry which is preliminary data.</text>
</comment>
<proteinExistence type="inferred from homology"/>
<keyword evidence="4" id="KW-1133">Transmembrane helix</keyword>
<dbReference type="AlphaFoldDB" id="X0Z0M9"/>
<name>X0Z0M9_9ZZZZ</name>
<evidence type="ECO:0000256" key="2">
    <source>
        <dbReference type="ARBA" id="ARBA00022801"/>
    </source>
</evidence>
<feature type="transmembrane region" description="Helical" evidence="4">
    <location>
        <begin position="12"/>
        <end position="36"/>
    </location>
</feature>
<dbReference type="InterPro" id="IPR013783">
    <property type="entry name" value="Ig-like_fold"/>
</dbReference>
<protein>
    <recommendedName>
        <fullName evidence="5">Glycoside hydrolase family 2 domain-containing protein</fullName>
    </recommendedName>
</protein>